<dbReference type="SMART" id="SM00582">
    <property type="entry name" value="RPR"/>
    <property type="match status" value="1"/>
</dbReference>
<dbReference type="PROSITE" id="PS51391">
    <property type="entry name" value="CID"/>
    <property type="match status" value="1"/>
</dbReference>
<dbReference type="Gene3D" id="1.25.40.90">
    <property type="match status" value="1"/>
</dbReference>
<dbReference type="CDD" id="cd16982">
    <property type="entry name" value="CID_Pcf11"/>
    <property type="match status" value="1"/>
</dbReference>
<proteinExistence type="predicted"/>
<sequence>MSWYPPPGPNQDPYHNGAYGGYPPSASTAGVGPPGPGQHRFDYGPQAAAAAAAAMAATLGGGGAHPLSSNPYAHQAPMGYPPNSYPPPPMHYGAPAPVPPHHHPAPSSSTSQGVLPTPPHDVSTDPNAFRRYFKSQLAALSFNSKPLITNLTLFAHEHLVRMAPVVASCLEDHLKVSPPSFKLPALYLLDSISKNIGPPYLALFARFIKRGFVDAYHVSDPATRVKMEELLGTWRTGGADGGELFRGHDQGEHDSVQRVIEAALFGTFGRGGGMGANGRSVQESESFQSGMQQITPTASNGERSGILFDLRRLLQLRLDQAAQKPSDEVNQSQIEALRKLEYLVLNTQLTTDQVDRIRGQLAALAPKETSVEPRPHKRGTSSQPPQSLLAPSSLAQLTQLARSLSPPVLGTPPPPSAHQSMVIPTGTQSRDPTPSTLGVPPGLSAPSMGSSSSTTSIGGIDFSLLNSLQANGSLNSLLASVRATPPPPPPPPSSTETKVHLDTQPHLLTVDPLAEEYHHSLLSLSLPLTTSSLLKSSPSRTPFEFIYDRFRLQCQQCGLRFFDSVQGKNELDAHLDWHFVKKRRIREGVARTQGRSWLSLEEDWFVASLDDDELNSTTEFKKGGGGGGTEQSRKEFKASQDAKLDLQMLRKSKVVAPSGGDERRCGICREKFKSEWSEEEEEWVYWNAVRVEGTIYHATCYAEAKAATNAARLRAEEAHQTSSREATPSDPAIAAKKRKIQEEGEGVKAEEESIKAEPGADNRLDEGESPMKKVKSEE</sequence>
<dbReference type="AlphaFoldDB" id="A0A2X0M8T5"/>
<accession>A0A2X0M8T5</accession>
<feature type="region of interest" description="Disordered" evidence="1">
    <location>
        <begin position="91"/>
        <end position="121"/>
    </location>
</feature>
<dbReference type="GO" id="GO:0003729">
    <property type="term" value="F:mRNA binding"/>
    <property type="evidence" value="ECO:0007669"/>
    <property type="project" value="InterPro"/>
</dbReference>
<dbReference type="Proteomes" id="UP000249723">
    <property type="component" value="Unassembled WGS sequence"/>
</dbReference>
<organism evidence="3 4">
    <name type="scientific">Microbotryum saponariae</name>
    <dbReference type="NCBI Taxonomy" id="289078"/>
    <lineage>
        <taxon>Eukaryota</taxon>
        <taxon>Fungi</taxon>
        <taxon>Dikarya</taxon>
        <taxon>Basidiomycota</taxon>
        <taxon>Pucciniomycotina</taxon>
        <taxon>Microbotryomycetes</taxon>
        <taxon>Microbotryales</taxon>
        <taxon>Microbotryaceae</taxon>
        <taxon>Microbotryum</taxon>
    </lineage>
</organism>
<dbReference type="GO" id="GO:0000993">
    <property type="term" value="F:RNA polymerase II complex binding"/>
    <property type="evidence" value="ECO:0007669"/>
    <property type="project" value="InterPro"/>
</dbReference>
<dbReference type="SUPFAM" id="SSF48464">
    <property type="entry name" value="ENTH/VHS domain"/>
    <property type="match status" value="1"/>
</dbReference>
<gene>
    <name evidence="3" type="ORF">BZ3500_MVSOF-1268-A1-R1_CHR2-2G04841</name>
</gene>
<feature type="compositionally biased region" description="Pro residues" evidence="1">
    <location>
        <begin position="484"/>
        <end position="493"/>
    </location>
</feature>
<dbReference type="GO" id="GO:0005849">
    <property type="term" value="C:mRNA cleavage factor complex"/>
    <property type="evidence" value="ECO:0007669"/>
    <property type="project" value="TreeGrafter"/>
</dbReference>
<feature type="region of interest" description="Disordered" evidence="1">
    <location>
        <begin position="1"/>
        <end position="43"/>
    </location>
</feature>
<dbReference type="InterPro" id="IPR047415">
    <property type="entry name" value="Pcf11_CID"/>
</dbReference>
<keyword evidence="4" id="KW-1185">Reference proteome</keyword>
<reference evidence="4" key="1">
    <citation type="submission" date="2016-10" db="EMBL/GenBank/DDBJ databases">
        <authorList>
            <person name="Jeantristanb JTB J.-T."/>
            <person name="Ricardo R."/>
        </authorList>
    </citation>
    <scope>NUCLEOTIDE SEQUENCE [LARGE SCALE GENOMIC DNA]</scope>
</reference>
<evidence type="ECO:0000259" key="2">
    <source>
        <dbReference type="PROSITE" id="PS51391"/>
    </source>
</evidence>
<dbReference type="GO" id="GO:0005737">
    <property type="term" value="C:cytoplasm"/>
    <property type="evidence" value="ECO:0007669"/>
    <property type="project" value="TreeGrafter"/>
</dbReference>
<dbReference type="Pfam" id="PF04818">
    <property type="entry name" value="CID"/>
    <property type="match status" value="1"/>
</dbReference>
<dbReference type="PANTHER" id="PTHR15921:SF3">
    <property type="entry name" value="PRE-MRNA CLEAVAGE COMPLEX 2 PROTEIN PCF11"/>
    <property type="match status" value="1"/>
</dbReference>
<dbReference type="Pfam" id="PF21936">
    <property type="entry name" value="Pcf11_C"/>
    <property type="match status" value="1"/>
</dbReference>
<dbReference type="InterPro" id="IPR008942">
    <property type="entry name" value="ENTH_VHS"/>
</dbReference>
<protein>
    <submittedName>
        <fullName evidence="3">BZ3500_MvSof-1268-A1-R1_Chr2-2g04841 protein</fullName>
    </submittedName>
</protein>
<dbReference type="GO" id="GO:0031124">
    <property type="term" value="P:mRNA 3'-end processing"/>
    <property type="evidence" value="ECO:0007669"/>
    <property type="project" value="InterPro"/>
</dbReference>
<dbReference type="InterPro" id="IPR006569">
    <property type="entry name" value="CID_dom"/>
</dbReference>
<feature type="region of interest" description="Disordered" evidence="1">
    <location>
        <begin position="712"/>
        <end position="778"/>
    </location>
</feature>
<dbReference type="PANTHER" id="PTHR15921">
    <property type="entry name" value="PRE-MRNA CLEAVAGE COMPLEX II"/>
    <property type="match status" value="1"/>
</dbReference>
<feature type="compositionally biased region" description="Polar residues" evidence="1">
    <location>
        <begin position="425"/>
        <end position="436"/>
    </location>
</feature>
<dbReference type="InterPro" id="IPR054127">
    <property type="entry name" value="Pcf11_C"/>
</dbReference>
<feature type="region of interest" description="Disordered" evidence="1">
    <location>
        <begin position="404"/>
        <end position="455"/>
    </location>
</feature>
<feature type="region of interest" description="Disordered" evidence="1">
    <location>
        <begin position="479"/>
        <end position="498"/>
    </location>
</feature>
<dbReference type="GO" id="GO:0006369">
    <property type="term" value="P:termination of RNA polymerase II transcription"/>
    <property type="evidence" value="ECO:0007669"/>
    <property type="project" value="InterPro"/>
</dbReference>
<dbReference type="EMBL" id="FMWP01000010">
    <property type="protein sequence ID" value="SCZ87375.1"/>
    <property type="molecule type" value="Genomic_DNA"/>
</dbReference>
<evidence type="ECO:0000256" key="1">
    <source>
        <dbReference type="SAM" id="MobiDB-lite"/>
    </source>
</evidence>
<name>A0A2X0M8T5_9BASI</name>
<feature type="domain" description="CID" evidence="2">
    <location>
        <begin position="125"/>
        <end position="261"/>
    </location>
</feature>
<evidence type="ECO:0000313" key="3">
    <source>
        <dbReference type="EMBL" id="SCZ87375.1"/>
    </source>
</evidence>
<evidence type="ECO:0000313" key="4">
    <source>
        <dbReference type="Proteomes" id="UP000249723"/>
    </source>
</evidence>
<dbReference type="InterPro" id="IPR045154">
    <property type="entry name" value="PCF11-like"/>
</dbReference>
<feature type="compositionally biased region" description="Pro residues" evidence="1">
    <location>
        <begin position="1"/>
        <end position="10"/>
    </location>
</feature>
<dbReference type="STRING" id="289078.A0A2X0M8T5"/>
<feature type="compositionally biased region" description="Basic and acidic residues" evidence="1">
    <location>
        <begin position="740"/>
        <end position="778"/>
    </location>
</feature>
<feature type="region of interest" description="Disordered" evidence="1">
    <location>
        <begin position="365"/>
        <end position="388"/>
    </location>
</feature>